<gene>
    <name evidence="12" type="ORF">HNQ65_003358</name>
</gene>
<dbReference type="Gene3D" id="3.30.420.270">
    <property type="match status" value="1"/>
</dbReference>
<accession>A0A7W8DL07</accession>
<evidence type="ECO:0000313" key="12">
    <source>
        <dbReference type="EMBL" id="MBB5033768.1"/>
    </source>
</evidence>
<dbReference type="GO" id="GO:0005886">
    <property type="term" value="C:plasma membrane"/>
    <property type="evidence" value="ECO:0007669"/>
    <property type="project" value="UniProtKB-SubCell"/>
</dbReference>
<dbReference type="PANTHER" id="PTHR30558:SF12">
    <property type="entry name" value="BIOPOLYMER TRANSPORT PROTEIN EXBD"/>
    <property type="match status" value="1"/>
</dbReference>
<evidence type="ECO:0000256" key="11">
    <source>
        <dbReference type="SAM" id="Phobius"/>
    </source>
</evidence>
<keyword evidence="4" id="KW-1003">Cell membrane</keyword>
<dbReference type="GO" id="GO:0015031">
    <property type="term" value="P:protein transport"/>
    <property type="evidence" value="ECO:0007669"/>
    <property type="project" value="UniProtKB-KW"/>
</dbReference>
<reference evidence="12 13" key="1">
    <citation type="submission" date="2020-08" db="EMBL/GenBank/DDBJ databases">
        <title>Genomic Encyclopedia of Type Strains, Phase IV (KMG-IV): sequencing the most valuable type-strain genomes for metagenomic binning, comparative biology and taxonomic classification.</title>
        <authorList>
            <person name="Goeker M."/>
        </authorList>
    </citation>
    <scope>NUCLEOTIDE SEQUENCE [LARGE SCALE GENOMIC DNA]</scope>
    <source>
        <strain evidence="12 13">DSM 12252</strain>
    </source>
</reference>
<protein>
    <submittedName>
        <fullName evidence="12">Biopolymer transport protein ExbD</fullName>
    </submittedName>
</protein>
<keyword evidence="3 10" id="KW-0813">Transport</keyword>
<evidence type="ECO:0000256" key="3">
    <source>
        <dbReference type="ARBA" id="ARBA00022448"/>
    </source>
</evidence>
<evidence type="ECO:0000256" key="9">
    <source>
        <dbReference type="ARBA" id="ARBA00023136"/>
    </source>
</evidence>
<evidence type="ECO:0000256" key="6">
    <source>
        <dbReference type="ARBA" id="ARBA00022692"/>
    </source>
</evidence>
<evidence type="ECO:0000256" key="2">
    <source>
        <dbReference type="ARBA" id="ARBA00005811"/>
    </source>
</evidence>
<name>A0A7W8DL07_9BACT</name>
<keyword evidence="5" id="KW-0997">Cell inner membrane</keyword>
<comment type="similarity">
    <text evidence="2 10">Belongs to the ExbD/TolR family.</text>
</comment>
<dbReference type="InterPro" id="IPR003400">
    <property type="entry name" value="ExbD"/>
</dbReference>
<dbReference type="Pfam" id="PF02472">
    <property type="entry name" value="ExbD"/>
    <property type="match status" value="1"/>
</dbReference>
<keyword evidence="6 10" id="KW-0812">Transmembrane</keyword>
<dbReference type="PANTHER" id="PTHR30558">
    <property type="entry name" value="EXBD MEMBRANE COMPONENT OF PMF-DRIVEN MACROMOLECULE IMPORT SYSTEM"/>
    <property type="match status" value="1"/>
</dbReference>
<sequence length="134" mass="14131">MQADSKSYDDINVTPMVDLYLVLLLIFIIMTTAGVQGVKVNLPRGGPSTSKPIEGPKMQAVTVDNQGNIKLNATAVTLDELASKLEAIKAATPDSPIVVRGDSATQYQTIMDVLTAVGRAGFTNIGLATQAAKR</sequence>
<feature type="transmembrane region" description="Helical" evidence="11">
    <location>
        <begin position="20"/>
        <end position="42"/>
    </location>
</feature>
<dbReference type="AlphaFoldDB" id="A0A7W8DL07"/>
<keyword evidence="8 11" id="KW-1133">Transmembrane helix</keyword>
<comment type="caution">
    <text evidence="12">The sequence shown here is derived from an EMBL/GenBank/DDBJ whole genome shotgun (WGS) entry which is preliminary data.</text>
</comment>
<evidence type="ECO:0000256" key="8">
    <source>
        <dbReference type="ARBA" id="ARBA00022989"/>
    </source>
</evidence>
<dbReference type="GO" id="GO:0022857">
    <property type="term" value="F:transmembrane transporter activity"/>
    <property type="evidence" value="ECO:0007669"/>
    <property type="project" value="InterPro"/>
</dbReference>
<proteinExistence type="inferred from homology"/>
<evidence type="ECO:0000256" key="4">
    <source>
        <dbReference type="ARBA" id="ARBA00022475"/>
    </source>
</evidence>
<evidence type="ECO:0000256" key="5">
    <source>
        <dbReference type="ARBA" id="ARBA00022519"/>
    </source>
</evidence>
<evidence type="ECO:0000256" key="1">
    <source>
        <dbReference type="ARBA" id="ARBA00004249"/>
    </source>
</evidence>
<dbReference type="RefSeq" id="WP_184340906.1">
    <property type="nucleotide sequence ID" value="NZ_JACHIG010000007.1"/>
</dbReference>
<evidence type="ECO:0000256" key="7">
    <source>
        <dbReference type="ARBA" id="ARBA00022927"/>
    </source>
</evidence>
<keyword evidence="13" id="KW-1185">Reference proteome</keyword>
<evidence type="ECO:0000256" key="10">
    <source>
        <dbReference type="RuleBase" id="RU003879"/>
    </source>
</evidence>
<dbReference type="EMBL" id="JACHIG010000007">
    <property type="protein sequence ID" value="MBB5033768.1"/>
    <property type="molecule type" value="Genomic_DNA"/>
</dbReference>
<dbReference type="Proteomes" id="UP000590740">
    <property type="component" value="Unassembled WGS sequence"/>
</dbReference>
<evidence type="ECO:0000313" key="13">
    <source>
        <dbReference type="Proteomes" id="UP000590740"/>
    </source>
</evidence>
<comment type="subcellular location">
    <subcellularLocation>
        <location evidence="1">Cell inner membrane</location>
        <topology evidence="1">Single-pass type II membrane protein</topology>
    </subcellularLocation>
    <subcellularLocation>
        <location evidence="10">Cell membrane</location>
        <topology evidence="10">Single-pass type II membrane protein</topology>
    </subcellularLocation>
</comment>
<organism evidence="12 13">
    <name type="scientific">Prosthecobacter vanneervenii</name>
    <dbReference type="NCBI Taxonomy" id="48466"/>
    <lineage>
        <taxon>Bacteria</taxon>
        <taxon>Pseudomonadati</taxon>
        <taxon>Verrucomicrobiota</taxon>
        <taxon>Verrucomicrobiia</taxon>
        <taxon>Verrucomicrobiales</taxon>
        <taxon>Verrucomicrobiaceae</taxon>
        <taxon>Prosthecobacter</taxon>
    </lineage>
</organism>
<keyword evidence="9 11" id="KW-0472">Membrane</keyword>
<keyword evidence="7 10" id="KW-0653">Protein transport</keyword>